<dbReference type="AlphaFoldDB" id="A0A8J8NQ89"/>
<protein>
    <submittedName>
        <fullName evidence="1">Uncharacterized protein</fullName>
    </submittedName>
</protein>
<gene>
    <name evidence="1" type="ORF">FGO68_gene2255</name>
</gene>
<evidence type="ECO:0000313" key="1">
    <source>
        <dbReference type="EMBL" id="TNV79546.1"/>
    </source>
</evidence>
<sequence length="157" mass="17707">MNLFSQRIRLKLGEGVIFLTGVPLSYNNEFLETIIDHPDSSLICEIISDLFAAVFSHCGLAALYSFGLEAQASNLMRARIQVTFEYLSVCLVDKMVLMVAIALIDAGFRHRNEVQSQGHSKEVNLNKLYQLFETICLYRLLLSDNYPQLQGKIVQSS</sequence>
<organism evidence="1 2">
    <name type="scientific">Halteria grandinella</name>
    <dbReference type="NCBI Taxonomy" id="5974"/>
    <lineage>
        <taxon>Eukaryota</taxon>
        <taxon>Sar</taxon>
        <taxon>Alveolata</taxon>
        <taxon>Ciliophora</taxon>
        <taxon>Intramacronucleata</taxon>
        <taxon>Spirotrichea</taxon>
        <taxon>Stichotrichia</taxon>
        <taxon>Sporadotrichida</taxon>
        <taxon>Halteriidae</taxon>
        <taxon>Halteria</taxon>
    </lineage>
</organism>
<name>A0A8J8NQ89_HALGN</name>
<evidence type="ECO:0000313" key="2">
    <source>
        <dbReference type="Proteomes" id="UP000785679"/>
    </source>
</evidence>
<keyword evidence="2" id="KW-1185">Reference proteome</keyword>
<proteinExistence type="predicted"/>
<accession>A0A8J8NQ89</accession>
<reference evidence="1" key="1">
    <citation type="submission" date="2019-06" db="EMBL/GenBank/DDBJ databases">
        <authorList>
            <person name="Zheng W."/>
        </authorList>
    </citation>
    <scope>NUCLEOTIDE SEQUENCE</scope>
    <source>
        <strain evidence="1">QDHG01</strain>
    </source>
</reference>
<dbReference type="EMBL" id="RRYP01008772">
    <property type="protein sequence ID" value="TNV79546.1"/>
    <property type="molecule type" value="Genomic_DNA"/>
</dbReference>
<dbReference type="Proteomes" id="UP000785679">
    <property type="component" value="Unassembled WGS sequence"/>
</dbReference>
<comment type="caution">
    <text evidence="1">The sequence shown here is derived from an EMBL/GenBank/DDBJ whole genome shotgun (WGS) entry which is preliminary data.</text>
</comment>